<dbReference type="InterPro" id="IPR017475">
    <property type="entry name" value="EPS_sugar_tfrase"/>
</dbReference>
<accession>A0A8J6XY01</accession>
<dbReference type="PANTHER" id="PTHR30576:SF0">
    <property type="entry name" value="UNDECAPRENYL-PHOSPHATE N-ACETYLGALACTOSAMINYL 1-PHOSPHATE TRANSFERASE-RELATED"/>
    <property type="match status" value="1"/>
</dbReference>
<dbReference type="AlphaFoldDB" id="A0A8J6XY01"/>
<evidence type="ECO:0000259" key="8">
    <source>
        <dbReference type="Pfam" id="PF02397"/>
    </source>
</evidence>
<gene>
    <name evidence="9" type="ORF">IFK94_11930</name>
</gene>
<name>A0A8J6XY01_9BACT</name>
<keyword evidence="5 7" id="KW-1133">Transmembrane helix</keyword>
<comment type="caution">
    <text evidence="9">The sequence shown here is derived from an EMBL/GenBank/DDBJ whole genome shotgun (WGS) entry which is preliminary data.</text>
</comment>
<dbReference type="Pfam" id="PF02397">
    <property type="entry name" value="Bac_transf"/>
    <property type="match status" value="1"/>
</dbReference>
<feature type="transmembrane region" description="Helical" evidence="7">
    <location>
        <begin position="79"/>
        <end position="101"/>
    </location>
</feature>
<proteinExistence type="inferred from homology"/>
<comment type="subcellular location">
    <subcellularLocation>
        <location evidence="1">Membrane</location>
        <topology evidence="1">Multi-pass membrane protein</topology>
    </subcellularLocation>
</comment>
<protein>
    <submittedName>
        <fullName evidence="9">TIGR03013 family PEP-CTERM/XrtA system glycosyltransferase</fullName>
    </submittedName>
</protein>
<sequence length="462" mass="51246">MITLLRLGEPRMLMGFFCEGTLIFGVLYALAAATATINPGFIGGDPMPMVATASILFLTILISIRAKATSEPLSKLREFTIFAIFCWFVALFTYLAARIIGGFPSRMASLLMLEAAVALPVVAVGWRWTSERLHVFSGRKEKLLILGTGETAREACRTIVKNHGQEYALVGFASEYKDSIGDVIVMGRRVQTDYAGIGDLTLGKVDRILVALDEKRGKLPIESLMQLRLAGLEIDDATTFFERAAGKISVESMLPSWIIFSGGFKVSKGKALMKRMTDIVSSTLLLIVSAPIMVLTAILVKLDGGKVLYSQERIGIGGRPFKIYKFRSMVPNAESRSGPIWATTNDPRVTSLGRLIRATRIDELPQLFNIFMGEMSFIGPRPERPHFVSKLAGQIPYYSLRLGIRPGLTGWAQVRYRYGSTVEENQEKLKYDLFYIKNASFFLDLWIALQTVRVVLSGWGAR</sequence>
<keyword evidence="4 7" id="KW-0812">Transmembrane</keyword>
<dbReference type="GO" id="GO:0016780">
    <property type="term" value="F:phosphotransferase activity, for other substituted phosphate groups"/>
    <property type="evidence" value="ECO:0007669"/>
    <property type="project" value="TreeGrafter"/>
</dbReference>
<dbReference type="EMBL" id="JACXWD010000045">
    <property type="protein sequence ID" value="MBD3868826.1"/>
    <property type="molecule type" value="Genomic_DNA"/>
</dbReference>
<feature type="transmembrane region" description="Helical" evidence="7">
    <location>
        <begin position="12"/>
        <end position="37"/>
    </location>
</feature>
<evidence type="ECO:0000256" key="3">
    <source>
        <dbReference type="ARBA" id="ARBA00022679"/>
    </source>
</evidence>
<evidence type="ECO:0000313" key="9">
    <source>
        <dbReference type="EMBL" id="MBD3868826.1"/>
    </source>
</evidence>
<evidence type="ECO:0000256" key="7">
    <source>
        <dbReference type="SAM" id="Phobius"/>
    </source>
</evidence>
<dbReference type="Gene3D" id="3.40.50.720">
    <property type="entry name" value="NAD(P)-binding Rossmann-like Domain"/>
    <property type="match status" value="1"/>
</dbReference>
<comment type="similarity">
    <text evidence="2">Belongs to the bacterial sugar transferase family.</text>
</comment>
<dbReference type="NCBIfam" id="TIGR03013">
    <property type="entry name" value="EpsB_2"/>
    <property type="match status" value="1"/>
</dbReference>
<evidence type="ECO:0000256" key="5">
    <source>
        <dbReference type="ARBA" id="ARBA00022989"/>
    </source>
</evidence>
<keyword evidence="6 7" id="KW-0472">Membrane</keyword>
<evidence type="ECO:0000256" key="4">
    <source>
        <dbReference type="ARBA" id="ARBA00022692"/>
    </source>
</evidence>
<dbReference type="GO" id="GO:0016020">
    <property type="term" value="C:membrane"/>
    <property type="evidence" value="ECO:0007669"/>
    <property type="project" value="UniProtKB-SubCell"/>
</dbReference>
<organism evidence="9 10">
    <name type="scientific">Candidatus Polarisedimenticola svalbardensis</name>
    <dbReference type="NCBI Taxonomy" id="2886004"/>
    <lineage>
        <taxon>Bacteria</taxon>
        <taxon>Pseudomonadati</taxon>
        <taxon>Acidobacteriota</taxon>
        <taxon>Candidatus Polarisedimenticolia</taxon>
        <taxon>Candidatus Polarisedimenticolales</taxon>
        <taxon>Candidatus Polarisedimenticolaceae</taxon>
        <taxon>Candidatus Polarisedimenticola</taxon>
    </lineage>
</organism>
<dbReference type="NCBIfam" id="TIGR03025">
    <property type="entry name" value="EPS_sugtrans"/>
    <property type="match status" value="1"/>
</dbReference>
<dbReference type="PANTHER" id="PTHR30576">
    <property type="entry name" value="COLANIC BIOSYNTHESIS UDP-GLUCOSE LIPID CARRIER TRANSFERASE"/>
    <property type="match status" value="1"/>
</dbReference>
<feature type="transmembrane region" description="Helical" evidence="7">
    <location>
        <begin position="279"/>
        <end position="300"/>
    </location>
</feature>
<dbReference type="InterPro" id="IPR017464">
    <property type="entry name" value="Sugar_tfrase_EpsB_2"/>
</dbReference>
<feature type="transmembrane region" description="Helical" evidence="7">
    <location>
        <begin position="107"/>
        <end position="129"/>
    </location>
</feature>
<reference evidence="9 10" key="1">
    <citation type="submission" date="2020-08" db="EMBL/GenBank/DDBJ databases">
        <title>Acidobacteriota in marine sediments use diverse sulfur dissimilation pathways.</title>
        <authorList>
            <person name="Wasmund K."/>
        </authorList>
    </citation>
    <scope>NUCLEOTIDE SEQUENCE [LARGE SCALE GENOMIC DNA]</scope>
    <source>
        <strain evidence="9">MAG AM4</strain>
    </source>
</reference>
<dbReference type="Proteomes" id="UP000648239">
    <property type="component" value="Unassembled WGS sequence"/>
</dbReference>
<evidence type="ECO:0000313" key="10">
    <source>
        <dbReference type="Proteomes" id="UP000648239"/>
    </source>
</evidence>
<evidence type="ECO:0000256" key="2">
    <source>
        <dbReference type="ARBA" id="ARBA00006464"/>
    </source>
</evidence>
<feature type="domain" description="Bacterial sugar transferase" evidence="8">
    <location>
        <begin position="274"/>
        <end position="456"/>
    </location>
</feature>
<dbReference type="InterPro" id="IPR003362">
    <property type="entry name" value="Bact_transf"/>
</dbReference>
<keyword evidence="3" id="KW-0808">Transferase</keyword>
<evidence type="ECO:0000256" key="1">
    <source>
        <dbReference type="ARBA" id="ARBA00004141"/>
    </source>
</evidence>
<feature type="transmembrane region" description="Helical" evidence="7">
    <location>
        <begin position="49"/>
        <end position="67"/>
    </location>
</feature>
<evidence type="ECO:0000256" key="6">
    <source>
        <dbReference type="ARBA" id="ARBA00023136"/>
    </source>
</evidence>